<dbReference type="InterPro" id="IPR011006">
    <property type="entry name" value="CheY-like_superfamily"/>
</dbReference>
<accession>A0A1V3XWZ9</accession>
<reference evidence="4 5" key="1">
    <citation type="submission" date="2017-02" db="EMBL/GenBank/DDBJ databases">
        <title>Complete genome sequences of Mycobacterium kansasii strains isolated from rhesus macaques.</title>
        <authorList>
            <person name="Panda A."/>
            <person name="Nagaraj S."/>
            <person name="Zhao X."/>
            <person name="Tettelin H."/>
            <person name="Detolla L.J."/>
        </authorList>
    </citation>
    <scope>NUCLEOTIDE SEQUENCE [LARGE SCALE GENOMIC DNA]</scope>
    <source>
        <strain evidence="4 5">11-3469</strain>
    </source>
</reference>
<dbReference type="Pfam" id="PF03861">
    <property type="entry name" value="ANTAR"/>
    <property type="match status" value="1"/>
</dbReference>
<evidence type="ECO:0000259" key="3">
    <source>
        <dbReference type="PROSITE" id="PS50921"/>
    </source>
</evidence>
<evidence type="ECO:0000313" key="5">
    <source>
        <dbReference type="Proteomes" id="UP000188532"/>
    </source>
</evidence>
<dbReference type="STRING" id="1768.B1T50_24265"/>
<dbReference type="SUPFAM" id="SSF55781">
    <property type="entry name" value="GAF domain-like"/>
    <property type="match status" value="1"/>
</dbReference>
<protein>
    <submittedName>
        <fullName evidence="4">ANTAR domain protein</fullName>
    </submittedName>
</protein>
<organism evidence="4 5">
    <name type="scientific">Mycobacterium kansasii</name>
    <dbReference type="NCBI Taxonomy" id="1768"/>
    <lineage>
        <taxon>Bacteria</taxon>
        <taxon>Bacillati</taxon>
        <taxon>Actinomycetota</taxon>
        <taxon>Actinomycetes</taxon>
        <taxon>Mycobacteriales</taxon>
        <taxon>Mycobacteriaceae</taxon>
        <taxon>Mycobacterium</taxon>
    </lineage>
</organism>
<dbReference type="AlphaFoldDB" id="A0A1V3XWZ9"/>
<dbReference type="SUPFAM" id="SSF52172">
    <property type="entry name" value="CheY-like"/>
    <property type="match status" value="1"/>
</dbReference>
<comment type="caution">
    <text evidence="4">The sequence shown here is derived from an EMBL/GenBank/DDBJ whole genome shotgun (WGS) entry which is preliminary data.</text>
</comment>
<evidence type="ECO:0000256" key="1">
    <source>
        <dbReference type="ARBA" id="ARBA00023015"/>
    </source>
</evidence>
<dbReference type="Gene3D" id="1.10.10.10">
    <property type="entry name" value="Winged helix-like DNA-binding domain superfamily/Winged helix DNA-binding domain"/>
    <property type="match status" value="1"/>
</dbReference>
<dbReference type="Proteomes" id="UP000188532">
    <property type="component" value="Unassembled WGS sequence"/>
</dbReference>
<dbReference type="PROSITE" id="PS50921">
    <property type="entry name" value="ANTAR"/>
    <property type="match status" value="1"/>
</dbReference>
<dbReference type="EMBL" id="MVBN01000001">
    <property type="protein sequence ID" value="OOK83735.1"/>
    <property type="molecule type" value="Genomic_DNA"/>
</dbReference>
<evidence type="ECO:0000256" key="2">
    <source>
        <dbReference type="ARBA" id="ARBA00023163"/>
    </source>
</evidence>
<dbReference type="SMART" id="SM01012">
    <property type="entry name" value="ANTAR"/>
    <property type="match status" value="1"/>
</dbReference>
<dbReference type="InterPro" id="IPR029016">
    <property type="entry name" value="GAF-like_dom_sf"/>
</dbReference>
<keyword evidence="1" id="KW-0805">Transcription regulation</keyword>
<gene>
    <name evidence="4" type="ORF">BZL29_1266</name>
</gene>
<dbReference type="InterPro" id="IPR036388">
    <property type="entry name" value="WH-like_DNA-bd_sf"/>
</dbReference>
<sequence length="394" mass="42555">MAGTPKRSSQGSTPGGTMADPATVFSALAEIIYQGANPSEIYAAICVAATLIVPGCDHASMLVKTNDRYVTVGASDRLAQRIDEIERRAGDGPCIDAIEEETPQIETDLTTPSQWPKFAAALVADTPVRGAMGFRLQIDKRKAAALNLFADAPNRFDTESAGRAAVLASFASVAVNAIAHGEDAASLRRGLLSNREIGKAVGMLMLLHDMTEDHAFDVLRRHSQSLNIKLADVARKVIENRASCRPTISNQQPSADQPRGHTAVIQRLFGQPQLRLLDFLDVDVLEGDHPYLLDEPGGPVHIPYPGVGQPQLEIHLAVGVTRHHLHAVRQVKASLRFHDVAELADDVLVFAVQRELHLGFVLFEILCTHLPLICSDVLLPANMPDFPAQGPAEP</sequence>
<dbReference type="GO" id="GO:0003723">
    <property type="term" value="F:RNA binding"/>
    <property type="evidence" value="ECO:0007669"/>
    <property type="project" value="InterPro"/>
</dbReference>
<proteinExistence type="predicted"/>
<feature type="domain" description="ANTAR" evidence="3">
    <location>
        <begin position="177"/>
        <end position="238"/>
    </location>
</feature>
<dbReference type="InterPro" id="IPR005561">
    <property type="entry name" value="ANTAR"/>
</dbReference>
<dbReference type="Gene3D" id="3.30.450.40">
    <property type="match status" value="1"/>
</dbReference>
<keyword evidence="2" id="KW-0804">Transcription</keyword>
<evidence type="ECO:0000313" key="4">
    <source>
        <dbReference type="EMBL" id="OOK83735.1"/>
    </source>
</evidence>
<name>A0A1V3XWZ9_MYCKA</name>